<feature type="compositionally biased region" description="Polar residues" evidence="2">
    <location>
        <begin position="73"/>
        <end position="86"/>
    </location>
</feature>
<dbReference type="AlphaFoldDB" id="A0AAW1V7V8"/>
<feature type="region of interest" description="Disordered" evidence="2">
    <location>
        <begin position="258"/>
        <end position="343"/>
    </location>
</feature>
<feature type="coiled-coil region" evidence="1">
    <location>
        <begin position="196"/>
        <end position="223"/>
    </location>
</feature>
<sequence>MKNSLNIRTNRTTELRLFRSSSAISKNRSTVAVTLHATAIKSTSGKNAVPSSTDERRPPNRTSNSRPRFLRSRTGTPNTASDSPSSLDGRHRSRPSTTNSPLRRVAHASSLGYESDDSVVKLDRATHAFIKNDIISVKTMLLKLRRVLNEQTNEDILSMSETHNPFESQSNGHFNGFSSEANSCSETEEDSGRLELMDLRRQVLFLQGQLEDKESTVKSLQEQMTKMCVDNYLSNSAPASTLNTEKEMCNAATQTERIRPVSVGPSSNGSEIDSTPGSLVSATELPRRNRTAARADLPSQRVTPTRERRKIGESPLHSARLTNNTSIPRRSESRSRVAPSTFT</sequence>
<evidence type="ECO:0000313" key="3">
    <source>
        <dbReference type="EMBL" id="KAK9891776.1"/>
    </source>
</evidence>
<evidence type="ECO:0000256" key="2">
    <source>
        <dbReference type="SAM" id="MobiDB-lite"/>
    </source>
</evidence>
<feature type="compositionally biased region" description="Polar residues" evidence="2">
    <location>
        <begin position="264"/>
        <end position="281"/>
    </location>
</feature>
<evidence type="ECO:0000256" key="1">
    <source>
        <dbReference type="SAM" id="Coils"/>
    </source>
</evidence>
<keyword evidence="1" id="KW-0175">Coiled coil</keyword>
<name>A0AAW1V7V8_9CUCU</name>
<evidence type="ECO:0000313" key="4">
    <source>
        <dbReference type="Proteomes" id="UP001431783"/>
    </source>
</evidence>
<reference evidence="3 4" key="1">
    <citation type="submission" date="2023-03" db="EMBL/GenBank/DDBJ databases">
        <title>Genome insight into feeding habits of ladybird beetles.</title>
        <authorList>
            <person name="Li H.-S."/>
            <person name="Huang Y.-H."/>
            <person name="Pang H."/>
        </authorList>
    </citation>
    <scope>NUCLEOTIDE SEQUENCE [LARGE SCALE GENOMIC DNA]</scope>
    <source>
        <strain evidence="3">SYSU_2023b</strain>
        <tissue evidence="3">Whole body</tissue>
    </source>
</reference>
<dbReference type="EMBL" id="JARQZJ010000130">
    <property type="protein sequence ID" value="KAK9891776.1"/>
    <property type="molecule type" value="Genomic_DNA"/>
</dbReference>
<feature type="region of interest" description="Disordered" evidence="2">
    <location>
        <begin position="42"/>
        <end position="105"/>
    </location>
</feature>
<comment type="caution">
    <text evidence="3">The sequence shown here is derived from an EMBL/GenBank/DDBJ whole genome shotgun (WGS) entry which is preliminary data.</text>
</comment>
<organism evidence="3 4">
    <name type="scientific">Henosepilachna vigintioctopunctata</name>
    <dbReference type="NCBI Taxonomy" id="420089"/>
    <lineage>
        <taxon>Eukaryota</taxon>
        <taxon>Metazoa</taxon>
        <taxon>Ecdysozoa</taxon>
        <taxon>Arthropoda</taxon>
        <taxon>Hexapoda</taxon>
        <taxon>Insecta</taxon>
        <taxon>Pterygota</taxon>
        <taxon>Neoptera</taxon>
        <taxon>Endopterygota</taxon>
        <taxon>Coleoptera</taxon>
        <taxon>Polyphaga</taxon>
        <taxon>Cucujiformia</taxon>
        <taxon>Coccinelloidea</taxon>
        <taxon>Coccinellidae</taxon>
        <taxon>Epilachninae</taxon>
        <taxon>Epilachnini</taxon>
        <taxon>Henosepilachna</taxon>
    </lineage>
</organism>
<proteinExistence type="predicted"/>
<gene>
    <name evidence="3" type="ORF">WA026_016574</name>
</gene>
<dbReference type="Proteomes" id="UP001431783">
    <property type="component" value="Unassembled WGS sequence"/>
</dbReference>
<accession>A0AAW1V7V8</accession>
<protein>
    <submittedName>
        <fullName evidence="3">Uncharacterized protein</fullName>
    </submittedName>
</protein>
<keyword evidence="4" id="KW-1185">Reference proteome</keyword>
<feature type="compositionally biased region" description="Polar residues" evidence="2">
    <location>
        <begin position="42"/>
        <end position="52"/>
    </location>
</feature>